<accession>U7PLT1</accession>
<dbReference type="OrthoDB" id="436496at2759"/>
<evidence type="ECO:0008006" key="4">
    <source>
        <dbReference type="Google" id="ProtNLM"/>
    </source>
</evidence>
<dbReference type="eggNOG" id="ENOG502RRJ9">
    <property type="taxonomic scope" value="Eukaryota"/>
</dbReference>
<evidence type="ECO:0000313" key="3">
    <source>
        <dbReference type="Proteomes" id="UP000018087"/>
    </source>
</evidence>
<organism evidence="2 3">
    <name type="scientific">Sporothrix schenckii (strain ATCC 58251 / de Perez 2211183)</name>
    <name type="common">Rose-picker's disease fungus</name>
    <dbReference type="NCBI Taxonomy" id="1391915"/>
    <lineage>
        <taxon>Eukaryota</taxon>
        <taxon>Fungi</taxon>
        <taxon>Dikarya</taxon>
        <taxon>Ascomycota</taxon>
        <taxon>Pezizomycotina</taxon>
        <taxon>Sordariomycetes</taxon>
        <taxon>Sordariomycetidae</taxon>
        <taxon>Ophiostomatales</taxon>
        <taxon>Ophiostomataceae</taxon>
        <taxon>Sporothrix</taxon>
    </lineage>
</organism>
<dbReference type="EMBL" id="KI440849">
    <property type="protein sequence ID" value="ERS96522.1"/>
    <property type="molecule type" value="Genomic_DNA"/>
</dbReference>
<feature type="region of interest" description="Disordered" evidence="1">
    <location>
        <begin position="87"/>
        <end position="109"/>
    </location>
</feature>
<name>U7PLT1_SPOS1</name>
<dbReference type="STRING" id="1391915.U7PLT1"/>
<evidence type="ECO:0000313" key="2">
    <source>
        <dbReference type="EMBL" id="ERS96522.1"/>
    </source>
</evidence>
<reference evidence="3" key="1">
    <citation type="journal article" date="2014" name="Genome Announc.">
        <title>Genome sequence of the pathogenic fungus Sporothrix schenckii (ATCC 58251).</title>
        <authorList>
            <person name="Cuomo C.A."/>
            <person name="Rodriguez-Del Valle N."/>
            <person name="Perez-Sanchez L."/>
            <person name="Abouelleil A."/>
            <person name="Goldberg J."/>
            <person name="Young S."/>
            <person name="Zeng Q."/>
            <person name="Birren B.W."/>
        </authorList>
    </citation>
    <scope>NUCLEOTIDE SEQUENCE [LARGE SCALE GENOMIC DNA]</scope>
    <source>
        <strain evidence="3">ATCC 58251 / de Perez 2211183</strain>
    </source>
</reference>
<feature type="compositionally biased region" description="Pro residues" evidence="1">
    <location>
        <begin position="100"/>
        <end position="109"/>
    </location>
</feature>
<gene>
    <name evidence="2" type="ORF">HMPREF1624_06726</name>
</gene>
<dbReference type="PANTHER" id="PTHR42815:SF2">
    <property type="entry name" value="FAD-BINDING, PUTATIVE (AFU_ORTHOLOGUE AFUA_6G07600)-RELATED"/>
    <property type="match status" value="1"/>
</dbReference>
<sequence>MDTNHRGGSPGFLRVADEGGQSPNHTALTLVYPEFSGNRLYQTLGNLKVNPLVGVVIPDFETGNVWQAGQYITLDFGTELDLGWSHMRDDDPQSLNDDFGPPPYKFGNT</sequence>
<protein>
    <recommendedName>
        <fullName evidence="4">Pyridoxamine 5'-phosphate oxidase putative domain-containing protein</fullName>
    </recommendedName>
</protein>
<evidence type="ECO:0000256" key="1">
    <source>
        <dbReference type="SAM" id="MobiDB-lite"/>
    </source>
</evidence>
<feature type="region of interest" description="Disordered" evidence="1">
    <location>
        <begin position="1"/>
        <end position="20"/>
    </location>
</feature>
<dbReference type="AlphaFoldDB" id="U7PLT1"/>
<proteinExistence type="predicted"/>
<dbReference type="HOGENOM" id="CLU_2185651_0_0_1"/>
<dbReference type="Proteomes" id="UP000018087">
    <property type="component" value="Unassembled WGS sequence"/>
</dbReference>
<keyword evidence="3" id="KW-1185">Reference proteome</keyword>
<dbReference type="PANTHER" id="PTHR42815">
    <property type="entry name" value="FAD-BINDING, PUTATIVE (AFU_ORTHOLOGUE AFUA_6G07600)-RELATED"/>
    <property type="match status" value="1"/>
</dbReference>